<reference evidence="2" key="3">
    <citation type="journal article" date="2010" name="Genome Res.">
        <title>Population genomic sequencing of Coccidioides fungi reveals recent hybridization and transposon control.</title>
        <authorList>
            <person name="Neafsey D.E."/>
            <person name="Barker B.M."/>
            <person name="Sharpton T.J."/>
            <person name="Stajich J.E."/>
            <person name="Park D.J."/>
            <person name="Whiston E."/>
            <person name="Hung C.-Y."/>
            <person name="McMahan C."/>
            <person name="White J."/>
            <person name="Sykes S."/>
            <person name="Heiman D."/>
            <person name="Young S."/>
            <person name="Zeng Q."/>
            <person name="Abouelleil A."/>
            <person name="Aftuck L."/>
            <person name="Bessette D."/>
            <person name="Brown A."/>
            <person name="FitzGerald M."/>
            <person name="Lui A."/>
            <person name="Macdonald J.P."/>
            <person name="Priest M."/>
            <person name="Orbach M.J."/>
            <person name="Galgiani J.N."/>
            <person name="Kirkland T.N."/>
            <person name="Cole G.T."/>
            <person name="Birren B.W."/>
            <person name="Henn M.R."/>
            <person name="Taylor J.W."/>
            <person name="Rounsley S.D."/>
        </authorList>
    </citation>
    <scope>NUCLEOTIDE SEQUENCE [LARGE SCALE GENOMIC DNA]</scope>
    <source>
        <strain evidence="2">RMSCC 3488</strain>
    </source>
</reference>
<dbReference type="InterPro" id="IPR011009">
    <property type="entry name" value="Kinase-like_dom_sf"/>
</dbReference>
<reference evidence="2" key="2">
    <citation type="journal article" date="2009" name="Genome Res.">
        <title>Comparative genomic analyses of the human fungal pathogens Coccidioides and their relatives.</title>
        <authorList>
            <person name="Sharpton T.J."/>
            <person name="Stajich J.E."/>
            <person name="Rounsley S.D."/>
            <person name="Gardner M.J."/>
            <person name="Wortman J.R."/>
            <person name="Jordar V.S."/>
            <person name="Maiti R."/>
            <person name="Kodira C.D."/>
            <person name="Neafsey D.E."/>
            <person name="Zeng Q."/>
            <person name="Hung C.-Y."/>
            <person name="McMahan C."/>
            <person name="Muszewska A."/>
            <person name="Grynberg M."/>
            <person name="Mandel M.A."/>
            <person name="Kellner E.M."/>
            <person name="Barker B.M."/>
            <person name="Galgiani J.N."/>
            <person name="Orbach M.J."/>
            <person name="Kirkland T.N."/>
            <person name="Cole G.T."/>
            <person name="Henn M.R."/>
            <person name="Birren B.W."/>
            <person name="Taylor J.W."/>
        </authorList>
    </citation>
    <scope>NUCLEOTIDE SEQUENCE [LARGE SCALE GENOMIC DNA]</scope>
    <source>
        <strain evidence="2">RMSCC 3488</strain>
    </source>
</reference>
<dbReference type="AlphaFoldDB" id="A0A0J6FPL3"/>
<protein>
    <recommendedName>
        <fullName evidence="3">Aminoglycoside phosphotransferase domain-containing protein</fullName>
    </recommendedName>
</protein>
<evidence type="ECO:0000313" key="1">
    <source>
        <dbReference type="EMBL" id="KMM71395.1"/>
    </source>
</evidence>
<reference evidence="1 2" key="1">
    <citation type="submission" date="2007-06" db="EMBL/GenBank/DDBJ databases">
        <title>The Genome Sequence of Coccidioides posadasii RMSCC_3488.</title>
        <authorList>
            <consortium name="Coccidioides Genome Resources Consortium"/>
            <consortium name="The Broad Institute Genome Sequencing Platform"/>
            <person name="Henn M.R."/>
            <person name="Sykes S."/>
            <person name="Young S."/>
            <person name="Jaffe D."/>
            <person name="Berlin A."/>
            <person name="Alvarez P."/>
            <person name="Butler J."/>
            <person name="Gnerre S."/>
            <person name="Grabherr M."/>
            <person name="Mauceli E."/>
            <person name="Brockman W."/>
            <person name="Kodira C."/>
            <person name="Alvarado L."/>
            <person name="Zeng Q."/>
            <person name="Crawford M."/>
            <person name="Antoine C."/>
            <person name="Devon K."/>
            <person name="Galgiani J."/>
            <person name="Orsborn K."/>
            <person name="Lewis M.L."/>
            <person name="Nusbaum C."/>
            <person name="Galagan J."/>
            <person name="Birren B."/>
        </authorList>
    </citation>
    <scope>NUCLEOTIDE SEQUENCE [LARGE SCALE GENOMIC DNA]</scope>
    <source>
        <strain evidence="1 2">RMSCC 3488</strain>
    </source>
</reference>
<organism evidence="1 2">
    <name type="scientific">Coccidioides posadasii RMSCC 3488</name>
    <dbReference type="NCBI Taxonomy" id="454284"/>
    <lineage>
        <taxon>Eukaryota</taxon>
        <taxon>Fungi</taxon>
        <taxon>Dikarya</taxon>
        <taxon>Ascomycota</taxon>
        <taxon>Pezizomycotina</taxon>
        <taxon>Eurotiomycetes</taxon>
        <taxon>Eurotiomycetidae</taxon>
        <taxon>Onygenales</taxon>
        <taxon>Onygenaceae</taxon>
        <taxon>Coccidioides</taxon>
    </lineage>
</organism>
<sequence>MVQVPEMWEPDNKLWTTAARQSGIKIGEEAFPGNAEEKVHSKIATYIWISKNCPDIPIPKLQGFGVPSGLSAFSGYIPQHRPVLLRYPYILVDWIEHSDAQMRSNVFTMPHTEVQTRNLYRSISRIMISLAKFHSAELVPGRLITMDELAYPIVPYARGQAKDLVLMQALLHLFTDRHLHNSPFVMQLADMHAINIFVDEDWNIKHVVDLEWACCLPLGNLLSPFWLNGQSVDGLDGPEYEQFKACYEQFTTIFTTIFEQEETDTPLHHKGSFYSCAKVMKGALYDGRY</sequence>
<dbReference type="Proteomes" id="UP000054567">
    <property type="component" value="Unassembled WGS sequence"/>
</dbReference>
<dbReference type="PANTHER" id="PTHR21310:SF37">
    <property type="entry name" value="AMINOGLYCOSIDE PHOSPHOTRANSFERASE DOMAIN-CONTAINING PROTEIN"/>
    <property type="match status" value="1"/>
</dbReference>
<evidence type="ECO:0000313" key="2">
    <source>
        <dbReference type="Proteomes" id="UP000054567"/>
    </source>
</evidence>
<dbReference type="SUPFAM" id="SSF56112">
    <property type="entry name" value="Protein kinase-like (PK-like)"/>
    <property type="match status" value="1"/>
</dbReference>
<evidence type="ECO:0008006" key="3">
    <source>
        <dbReference type="Google" id="ProtNLM"/>
    </source>
</evidence>
<dbReference type="EMBL" id="DS268113">
    <property type="protein sequence ID" value="KMM71395.1"/>
    <property type="molecule type" value="Genomic_DNA"/>
</dbReference>
<proteinExistence type="predicted"/>
<dbReference type="InterPro" id="IPR051678">
    <property type="entry name" value="AGP_Transferase"/>
</dbReference>
<dbReference type="VEuPathDB" id="FungiDB:CPAG_07702"/>
<accession>A0A0J6FPL3</accession>
<name>A0A0J6FPL3_COCPO</name>
<dbReference type="PANTHER" id="PTHR21310">
    <property type="entry name" value="AMINOGLYCOSIDE PHOSPHOTRANSFERASE-RELATED-RELATED"/>
    <property type="match status" value="1"/>
</dbReference>
<gene>
    <name evidence="1" type="ORF">CPAG_07702</name>
</gene>